<reference evidence="1 2" key="1">
    <citation type="submission" date="2018-06" db="EMBL/GenBank/DDBJ databases">
        <authorList>
            <consortium name="Pathogen Informatics"/>
            <person name="Doyle S."/>
        </authorList>
    </citation>
    <scope>NUCLEOTIDE SEQUENCE [LARGE SCALE GENOMIC DNA]</scope>
    <source>
        <strain evidence="1 2">NCTC8297</strain>
    </source>
</reference>
<sequence>MRIYYILSFFLSRLNLTRRLMPYFRHYCHLVQPFTLGSGDEFYLQVNDENYIVLLESGIASFCRNDNRLHISSTFAPSIVGMVDSYGATYNVRARPEHFLLRRNGLYR</sequence>
<proteinExistence type="predicted"/>
<dbReference type="AlphaFoldDB" id="A0A379TG81"/>
<gene>
    <name evidence="1" type="primary">SBOV47091_2</name>
    <name evidence="1" type="ORF">NCTC8297_04966</name>
</gene>
<protein>
    <submittedName>
        <fullName evidence="1">Putative cytoplasmic protein</fullName>
    </submittedName>
</protein>
<evidence type="ECO:0000313" key="1">
    <source>
        <dbReference type="EMBL" id="SUG49622.1"/>
    </source>
</evidence>
<dbReference type="EMBL" id="UGXG01000002">
    <property type="protein sequence ID" value="SUG49622.1"/>
    <property type="molecule type" value="Genomic_DNA"/>
</dbReference>
<name>A0A379TG81_SALER</name>
<evidence type="ECO:0000313" key="2">
    <source>
        <dbReference type="Proteomes" id="UP000254741"/>
    </source>
</evidence>
<accession>A0A379TG81</accession>
<dbReference type="Proteomes" id="UP000254741">
    <property type="component" value="Unassembled WGS sequence"/>
</dbReference>
<organism evidence="1 2">
    <name type="scientific">Salmonella enterica subsp. arizonae</name>
    <dbReference type="NCBI Taxonomy" id="59203"/>
    <lineage>
        <taxon>Bacteria</taxon>
        <taxon>Pseudomonadati</taxon>
        <taxon>Pseudomonadota</taxon>
        <taxon>Gammaproteobacteria</taxon>
        <taxon>Enterobacterales</taxon>
        <taxon>Enterobacteriaceae</taxon>
        <taxon>Salmonella</taxon>
    </lineage>
</organism>